<dbReference type="EMBL" id="JANBTW010000022">
    <property type="protein sequence ID" value="KAJ2678274.1"/>
    <property type="molecule type" value="Genomic_DNA"/>
</dbReference>
<comment type="catalytic activity">
    <reaction evidence="11">
        <text>a uridine in tRNA + S-adenosyl-L-methionine = a 3-[(3S)-3-amino-3-carboxypropyl]uridine in tRNA + S-methyl-5'-thioadenosine + H(+)</text>
        <dbReference type="Rhea" id="RHEA:62432"/>
        <dbReference type="Rhea" id="RHEA-COMP:13339"/>
        <dbReference type="Rhea" id="RHEA-COMP:16092"/>
        <dbReference type="ChEBI" id="CHEBI:15378"/>
        <dbReference type="ChEBI" id="CHEBI:17509"/>
        <dbReference type="ChEBI" id="CHEBI:59789"/>
        <dbReference type="ChEBI" id="CHEBI:65315"/>
        <dbReference type="ChEBI" id="CHEBI:82930"/>
        <dbReference type="EC" id="2.5.1.25"/>
    </reaction>
</comment>
<protein>
    <recommendedName>
        <fullName evidence="9">tRNA-uridine aminocarboxypropyltransferase 1</fullName>
        <ecNumber evidence="2">2.5.1.25</ecNumber>
    </recommendedName>
    <alternativeName>
        <fullName evidence="10">DTW domain-containing protein 1</fullName>
    </alternativeName>
</protein>
<evidence type="ECO:0000313" key="13">
    <source>
        <dbReference type="EMBL" id="KAJ2678274.1"/>
    </source>
</evidence>
<evidence type="ECO:0000256" key="6">
    <source>
        <dbReference type="ARBA" id="ARBA00023242"/>
    </source>
</evidence>
<gene>
    <name evidence="13" type="ORF">GGI25_002446</name>
</gene>
<dbReference type="InterPro" id="IPR005636">
    <property type="entry name" value="DTW"/>
</dbReference>
<reference evidence="13" key="1">
    <citation type="submission" date="2022-07" db="EMBL/GenBank/DDBJ databases">
        <title>Phylogenomic reconstructions and comparative analyses of Kickxellomycotina fungi.</title>
        <authorList>
            <person name="Reynolds N.K."/>
            <person name="Stajich J.E."/>
            <person name="Barry K."/>
            <person name="Grigoriev I.V."/>
            <person name="Crous P."/>
            <person name="Smith M.E."/>
        </authorList>
    </citation>
    <scope>NUCLEOTIDE SEQUENCE</scope>
    <source>
        <strain evidence="13">NRRL 3115</strain>
    </source>
</reference>
<keyword evidence="6" id="KW-0539">Nucleus</keyword>
<dbReference type="AlphaFoldDB" id="A0A9W8G8S2"/>
<evidence type="ECO:0000256" key="2">
    <source>
        <dbReference type="ARBA" id="ARBA00012386"/>
    </source>
</evidence>
<evidence type="ECO:0000256" key="4">
    <source>
        <dbReference type="ARBA" id="ARBA00022691"/>
    </source>
</evidence>
<dbReference type="OrthoDB" id="660555at2759"/>
<comment type="function">
    <text evidence="7">Catalyzes the formation of 3-(3-amino-3-carboxypropyl)uridine (acp3U) at position 20 in the D-loop of several cytoplasmic tRNAs (acp3U(20)).</text>
</comment>
<dbReference type="SMART" id="SM01144">
    <property type="entry name" value="DTW"/>
    <property type="match status" value="1"/>
</dbReference>
<evidence type="ECO:0000256" key="7">
    <source>
        <dbReference type="ARBA" id="ARBA00037050"/>
    </source>
</evidence>
<evidence type="ECO:0000256" key="1">
    <source>
        <dbReference type="ARBA" id="ARBA00004123"/>
    </source>
</evidence>
<evidence type="ECO:0000313" key="14">
    <source>
        <dbReference type="Proteomes" id="UP001151518"/>
    </source>
</evidence>
<evidence type="ECO:0000256" key="8">
    <source>
        <dbReference type="ARBA" id="ARBA00038290"/>
    </source>
</evidence>
<dbReference type="GO" id="GO:0005634">
    <property type="term" value="C:nucleus"/>
    <property type="evidence" value="ECO:0007669"/>
    <property type="project" value="UniProtKB-SubCell"/>
</dbReference>
<comment type="similarity">
    <text evidence="8">Belongs to the TDD superfamily. DTWD1 family.</text>
</comment>
<comment type="caution">
    <text evidence="13">The sequence shown here is derived from an EMBL/GenBank/DDBJ whole genome shotgun (WGS) entry which is preliminary data.</text>
</comment>
<dbReference type="PANTHER" id="PTHR15627:SF8">
    <property type="entry name" value="TRNA-URIDINE AMINOCARBOXYPROPYLTRANSFERASE 1"/>
    <property type="match status" value="1"/>
</dbReference>
<dbReference type="InterPro" id="IPR051521">
    <property type="entry name" value="tRNA_Mod/Golgi_Maint"/>
</dbReference>
<sequence>MPKAKPYDINELKVSPKPVLDACSDRISCSTCGKSVKFFCYHCCMPISALSEKIPKIRLPFKLDIIKHPKELNGKSTALHAKIIAPEDVEIVSYSGSCMSGADISKTVLLFPGPDAKSISEMDPVLLDRAVVIDGTWSQAKTMVRDNPELHKMQKVTISPRTTRFWRYQNLDESYLATIEAIYFLYRDSIPNGYNGEYDALMYFYKYFYDLIQSEYAAVPEKRFHSRHQQDYICYDTAVPAENPRAANPDTTAKVNYDFDELDLDRVFVEPK</sequence>
<evidence type="ECO:0000256" key="9">
    <source>
        <dbReference type="ARBA" id="ARBA00039242"/>
    </source>
</evidence>
<accession>A0A9W8G8S2</accession>
<keyword evidence="5" id="KW-0819">tRNA processing</keyword>
<proteinExistence type="inferred from homology"/>
<evidence type="ECO:0000256" key="11">
    <source>
        <dbReference type="ARBA" id="ARBA00048718"/>
    </source>
</evidence>
<evidence type="ECO:0000259" key="12">
    <source>
        <dbReference type="SMART" id="SM01144"/>
    </source>
</evidence>
<dbReference type="GO" id="GO:0016432">
    <property type="term" value="F:tRNA-uridine aminocarboxypropyltransferase activity"/>
    <property type="evidence" value="ECO:0007669"/>
    <property type="project" value="UniProtKB-EC"/>
</dbReference>
<dbReference type="EC" id="2.5.1.25" evidence="2"/>
<dbReference type="Proteomes" id="UP001151518">
    <property type="component" value="Unassembled WGS sequence"/>
</dbReference>
<dbReference type="PANTHER" id="PTHR15627">
    <property type="entry name" value="NATURAL KILLER CELL-SPECIFIC ANTIGEN KLIP1"/>
    <property type="match status" value="1"/>
</dbReference>
<keyword evidence="4" id="KW-0949">S-adenosyl-L-methionine</keyword>
<dbReference type="Pfam" id="PF03942">
    <property type="entry name" value="DTW"/>
    <property type="match status" value="1"/>
</dbReference>
<dbReference type="GO" id="GO:0008033">
    <property type="term" value="P:tRNA processing"/>
    <property type="evidence" value="ECO:0007669"/>
    <property type="project" value="UniProtKB-KW"/>
</dbReference>
<organism evidence="13 14">
    <name type="scientific">Coemansia spiralis</name>
    <dbReference type="NCBI Taxonomy" id="417178"/>
    <lineage>
        <taxon>Eukaryota</taxon>
        <taxon>Fungi</taxon>
        <taxon>Fungi incertae sedis</taxon>
        <taxon>Zoopagomycota</taxon>
        <taxon>Kickxellomycotina</taxon>
        <taxon>Kickxellomycetes</taxon>
        <taxon>Kickxellales</taxon>
        <taxon>Kickxellaceae</taxon>
        <taxon>Coemansia</taxon>
    </lineage>
</organism>
<keyword evidence="3" id="KW-0808">Transferase</keyword>
<evidence type="ECO:0000256" key="10">
    <source>
        <dbReference type="ARBA" id="ARBA00042508"/>
    </source>
</evidence>
<comment type="subcellular location">
    <subcellularLocation>
        <location evidence="1">Nucleus</location>
    </subcellularLocation>
</comment>
<feature type="domain" description="DTW" evidence="12">
    <location>
        <begin position="36"/>
        <end position="217"/>
    </location>
</feature>
<evidence type="ECO:0000256" key="3">
    <source>
        <dbReference type="ARBA" id="ARBA00022679"/>
    </source>
</evidence>
<evidence type="ECO:0000256" key="5">
    <source>
        <dbReference type="ARBA" id="ARBA00022694"/>
    </source>
</evidence>
<name>A0A9W8G8S2_9FUNG</name>